<keyword evidence="3" id="KW-1185">Reference proteome</keyword>
<dbReference type="InterPro" id="IPR005835">
    <property type="entry name" value="NTP_transferase_dom"/>
</dbReference>
<dbReference type="GO" id="GO:0016779">
    <property type="term" value="F:nucleotidyltransferase activity"/>
    <property type="evidence" value="ECO:0007669"/>
    <property type="project" value="UniProtKB-KW"/>
</dbReference>
<sequence length="262" mass="29273">MRSDRGKQHSVMIAAGGLGTRRADWFRFLPKEYFPVHGKPGIALLMEEIADLGNARTVMVHHPYYTRFAAWISYVLNKPDAYDQVADTATETRHWPSVDMIPQSGTYGDITSVLNADDYLNRPAQLYVMYADNLFPNARPLLHLGELDADTAVMVRPYTRAAATKRGVVVCDNDRMVRLVEKPDEDTAAVLEATYGCDNLALMTGRSRVSRSFLDFLHTYRHSSGEPKLSLALSTYAQTASVRVRRVDTTVTDLGAPFPNVD</sequence>
<dbReference type="EMBL" id="VFQC01000001">
    <property type="protein sequence ID" value="TQN30338.1"/>
    <property type="molecule type" value="Genomic_DNA"/>
</dbReference>
<keyword evidence="2" id="KW-0808">Transferase</keyword>
<accession>A0A543NER8</accession>
<dbReference type="Pfam" id="PF00483">
    <property type="entry name" value="NTP_transferase"/>
    <property type="match status" value="1"/>
</dbReference>
<evidence type="ECO:0000313" key="3">
    <source>
        <dbReference type="Proteomes" id="UP000317422"/>
    </source>
</evidence>
<dbReference type="Gene3D" id="3.90.550.10">
    <property type="entry name" value="Spore Coat Polysaccharide Biosynthesis Protein SpsA, Chain A"/>
    <property type="match status" value="1"/>
</dbReference>
<feature type="domain" description="Nucleotidyl transferase" evidence="1">
    <location>
        <begin position="12"/>
        <end position="188"/>
    </location>
</feature>
<protein>
    <submittedName>
        <fullName evidence="2">UTP-glucose-1-phosphate uridylyltransferase</fullName>
    </submittedName>
</protein>
<evidence type="ECO:0000259" key="1">
    <source>
        <dbReference type="Pfam" id="PF00483"/>
    </source>
</evidence>
<keyword evidence="2" id="KW-0548">Nucleotidyltransferase</keyword>
<dbReference type="InterPro" id="IPR029044">
    <property type="entry name" value="Nucleotide-diphossugar_trans"/>
</dbReference>
<reference evidence="2 3" key="1">
    <citation type="submission" date="2019-06" db="EMBL/GenBank/DDBJ databases">
        <title>Sequencing the genomes of 1000 actinobacteria strains.</title>
        <authorList>
            <person name="Klenk H.-P."/>
        </authorList>
    </citation>
    <scope>NUCLEOTIDE SEQUENCE [LARGE SCALE GENOMIC DNA]</scope>
    <source>
        <strain evidence="2 3">DSM 45015</strain>
    </source>
</reference>
<name>A0A543NER8_9ACTN</name>
<dbReference type="AlphaFoldDB" id="A0A543NER8"/>
<comment type="caution">
    <text evidence="2">The sequence shown here is derived from an EMBL/GenBank/DDBJ whole genome shotgun (WGS) entry which is preliminary data.</text>
</comment>
<proteinExistence type="predicted"/>
<evidence type="ECO:0000313" key="2">
    <source>
        <dbReference type="EMBL" id="TQN30338.1"/>
    </source>
</evidence>
<dbReference type="Proteomes" id="UP000317422">
    <property type="component" value="Unassembled WGS sequence"/>
</dbReference>
<organism evidence="2 3">
    <name type="scientific">Haloactinospora alba</name>
    <dbReference type="NCBI Taxonomy" id="405555"/>
    <lineage>
        <taxon>Bacteria</taxon>
        <taxon>Bacillati</taxon>
        <taxon>Actinomycetota</taxon>
        <taxon>Actinomycetes</taxon>
        <taxon>Streptosporangiales</taxon>
        <taxon>Nocardiopsidaceae</taxon>
        <taxon>Haloactinospora</taxon>
    </lineage>
</organism>
<dbReference type="SUPFAM" id="SSF53448">
    <property type="entry name" value="Nucleotide-diphospho-sugar transferases"/>
    <property type="match status" value="1"/>
</dbReference>
<gene>
    <name evidence="2" type="ORF">FHX37_0212</name>
</gene>